<dbReference type="GO" id="GO:0070822">
    <property type="term" value="C:Sin3-type complex"/>
    <property type="evidence" value="ECO:0007669"/>
    <property type="project" value="TreeGrafter"/>
</dbReference>
<evidence type="ECO:0000256" key="2">
    <source>
        <dbReference type="ARBA" id="ARBA00022491"/>
    </source>
</evidence>
<dbReference type="PANTHER" id="PTHR12346">
    <property type="entry name" value="SIN3B-RELATED"/>
    <property type="match status" value="1"/>
</dbReference>
<dbReference type="AlphaFoldDB" id="A0A0D2NNV7"/>
<name>A0A0D2NNV7_HYPSF</name>
<organism evidence="5 6">
    <name type="scientific">Hypholoma sublateritium (strain FD-334 SS-4)</name>
    <dbReference type="NCBI Taxonomy" id="945553"/>
    <lineage>
        <taxon>Eukaryota</taxon>
        <taxon>Fungi</taxon>
        <taxon>Dikarya</taxon>
        <taxon>Basidiomycota</taxon>
        <taxon>Agaricomycotina</taxon>
        <taxon>Agaricomycetes</taxon>
        <taxon>Agaricomycetidae</taxon>
        <taxon>Agaricales</taxon>
        <taxon>Agaricineae</taxon>
        <taxon>Strophariaceae</taxon>
        <taxon>Hypholoma</taxon>
    </lineage>
</organism>
<dbReference type="Proteomes" id="UP000054270">
    <property type="component" value="Unassembled WGS sequence"/>
</dbReference>
<dbReference type="FunFam" id="1.20.1160.11:FF:000001">
    <property type="entry name" value="Paired amphipathic helix protein Sin3"/>
    <property type="match status" value="1"/>
</dbReference>
<accession>A0A0D2NNV7</accession>
<keyword evidence="6" id="KW-1185">Reference proteome</keyword>
<dbReference type="STRING" id="945553.A0A0D2NNV7"/>
<evidence type="ECO:0008006" key="7">
    <source>
        <dbReference type="Google" id="ProtNLM"/>
    </source>
</evidence>
<proteinExistence type="predicted"/>
<dbReference type="PANTHER" id="PTHR12346:SF0">
    <property type="entry name" value="SIN3A, ISOFORM G"/>
    <property type="match status" value="1"/>
</dbReference>
<evidence type="ECO:0000313" key="6">
    <source>
        <dbReference type="Proteomes" id="UP000054270"/>
    </source>
</evidence>
<sequence length="133" mass="14714">MASFLPSLSQTQAATASFILNFEYCIPTEMSSRTTRSGISTDPRAYLDAVKSQFQDRPEVYDQFLNIMKDFKNHAIDAHIVIERVARLFHGQPSLLKGFTSFLPVGYNIDVSPENVVIITTPLGTTTQIAAGL</sequence>
<dbReference type="GO" id="GO:0003714">
    <property type="term" value="F:transcription corepressor activity"/>
    <property type="evidence" value="ECO:0007669"/>
    <property type="project" value="InterPro"/>
</dbReference>
<reference evidence="6" key="1">
    <citation type="submission" date="2014-04" db="EMBL/GenBank/DDBJ databases">
        <title>Evolutionary Origins and Diversification of the Mycorrhizal Mutualists.</title>
        <authorList>
            <consortium name="DOE Joint Genome Institute"/>
            <consortium name="Mycorrhizal Genomics Consortium"/>
            <person name="Kohler A."/>
            <person name="Kuo A."/>
            <person name="Nagy L.G."/>
            <person name="Floudas D."/>
            <person name="Copeland A."/>
            <person name="Barry K.W."/>
            <person name="Cichocki N."/>
            <person name="Veneault-Fourrey C."/>
            <person name="LaButti K."/>
            <person name="Lindquist E.A."/>
            <person name="Lipzen A."/>
            <person name="Lundell T."/>
            <person name="Morin E."/>
            <person name="Murat C."/>
            <person name="Riley R."/>
            <person name="Ohm R."/>
            <person name="Sun H."/>
            <person name="Tunlid A."/>
            <person name="Henrissat B."/>
            <person name="Grigoriev I.V."/>
            <person name="Hibbett D.S."/>
            <person name="Martin F."/>
        </authorList>
    </citation>
    <scope>NUCLEOTIDE SEQUENCE [LARGE SCALE GENOMIC DNA]</scope>
    <source>
        <strain evidence="6">FD-334 SS-4</strain>
    </source>
</reference>
<evidence type="ECO:0000256" key="4">
    <source>
        <dbReference type="PROSITE-ProRule" id="PRU00810"/>
    </source>
</evidence>
<dbReference type="InterPro" id="IPR039774">
    <property type="entry name" value="Sin3-like"/>
</dbReference>
<keyword evidence="2" id="KW-0678">Repressor</keyword>
<dbReference type="GO" id="GO:0000122">
    <property type="term" value="P:negative regulation of transcription by RNA polymerase II"/>
    <property type="evidence" value="ECO:0007669"/>
    <property type="project" value="TreeGrafter"/>
</dbReference>
<evidence type="ECO:0000256" key="3">
    <source>
        <dbReference type="ARBA" id="ARBA00023242"/>
    </source>
</evidence>
<evidence type="ECO:0000256" key="1">
    <source>
        <dbReference type="ARBA" id="ARBA00004123"/>
    </source>
</evidence>
<dbReference type="OMA" id="EYCIPTE"/>
<dbReference type="Pfam" id="PF02671">
    <property type="entry name" value="PAH"/>
    <property type="match status" value="1"/>
</dbReference>
<keyword evidence="3 4" id="KW-0539">Nucleus</keyword>
<comment type="subcellular location">
    <subcellularLocation>
        <location evidence="1 4">Nucleus</location>
    </subcellularLocation>
</comment>
<dbReference type="InterPro" id="IPR003822">
    <property type="entry name" value="PAH"/>
</dbReference>
<dbReference type="Gene3D" id="1.20.1160.11">
    <property type="entry name" value="Paired amphipathic helix"/>
    <property type="match status" value="1"/>
</dbReference>
<protein>
    <recommendedName>
        <fullName evidence="7">Histone deacetylase interacting domain-containing protein</fullName>
    </recommendedName>
</protein>
<dbReference type="SUPFAM" id="SSF47762">
    <property type="entry name" value="PAH2 domain"/>
    <property type="match status" value="1"/>
</dbReference>
<dbReference type="EMBL" id="KN817567">
    <property type="protein sequence ID" value="KJA20489.1"/>
    <property type="molecule type" value="Genomic_DNA"/>
</dbReference>
<gene>
    <name evidence="5" type="ORF">HYPSUDRAFT_815299</name>
</gene>
<dbReference type="InterPro" id="IPR036600">
    <property type="entry name" value="PAH_sf"/>
</dbReference>
<dbReference type="OrthoDB" id="10265969at2759"/>
<dbReference type="PROSITE" id="PS51477">
    <property type="entry name" value="PAH"/>
    <property type="match status" value="1"/>
</dbReference>
<evidence type="ECO:0000313" key="5">
    <source>
        <dbReference type="EMBL" id="KJA20489.1"/>
    </source>
</evidence>